<evidence type="ECO:0000313" key="1">
    <source>
        <dbReference type="EMBL" id="ADP31160.1"/>
    </source>
</evidence>
<sequence>MIHPLPSLLVFICHILSIPNFENKEKGRNCFFILSKASKIRFSQFLKANH</sequence>
<reference evidence="1 2" key="1">
    <citation type="journal article" date="2011" name="Front. Microbiol.">
        <title>Genomic signatures of strain selection and enhancement in Bacillus atrophaeus var. globigii, a historical biowarfare simulant.</title>
        <authorList>
            <person name="Gibbons H.S."/>
            <person name="Broomall S.M."/>
            <person name="McNew L.A."/>
            <person name="Daligault H."/>
            <person name="Chapman C."/>
            <person name="Bruce D."/>
            <person name="Karavis M."/>
            <person name="Krepps M."/>
            <person name="McGregor P.A."/>
            <person name="Hong C."/>
            <person name="Park K.H."/>
            <person name="Akmal A."/>
            <person name="Feldman A."/>
            <person name="Lin J.S."/>
            <person name="Chang W.E."/>
            <person name="Higgs B.W."/>
            <person name="Demirev P."/>
            <person name="Lindquist J."/>
            <person name="Liem A."/>
            <person name="Fochler E."/>
            <person name="Read T.D."/>
            <person name="Tapia R."/>
            <person name="Johnson S."/>
            <person name="Bishop-Lilly K.A."/>
            <person name="Detter C."/>
            <person name="Han C."/>
            <person name="Sozhamannan S."/>
            <person name="Rosenzweig C.N."/>
            <person name="Skowronski E.W."/>
        </authorList>
    </citation>
    <scope>NUCLEOTIDE SEQUENCE [LARGE SCALE GENOMIC DNA]</scope>
    <source>
        <strain evidence="1 2">1942</strain>
    </source>
</reference>
<keyword evidence="2" id="KW-1185">Reference proteome</keyword>
<accession>A0ABM5LTK4</accession>
<dbReference type="EMBL" id="CP002207">
    <property type="protein sequence ID" value="ADP31160.1"/>
    <property type="molecule type" value="Genomic_DNA"/>
</dbReference>
<dbReference type="Proteomes" id="UP000006867">
    <property type="component" value="Chromosome"/>
</dbReference>
<proteinExistence type="predicted"/>
<organism evidence="1 2">
    <name type="scientific">Bacillus atrophaeus (strain 1942)</name>
    <dbReference type="NCBI Taxonomy" id="720555"/>
    <lineage>
        <taxon>Bacteria</taxon>
        <taxon>Bacillati</taxon>
        <taxon>Bacillota</taxon>
        <taxon>Bacilli</taxon>
        <taxon>Bacillales</taxon>
        <taxon>Bacillaceae</taxon>
        <taxon>Bacillus</taxon>
    </lineage>
</organism>
<name>A0ABM5LTK4_BACA1</name>
<gene>
    <name evidence="1" type="ordered locus">BATR1942_01010</name>
</gene>
<evidence type="ECO:0000313" key="2">
    <source>
        <dbReference type="Proteomes" id="UP000006867"/>
    </source>
</evidence>
<protein>
    <submittedName>
        <fullName evidence="1">Uncharacterized protein</fullName>
    </submittedName>
</protein>